<organism evidence="2 3">
    <name type="scientific">Lentzea atacamensis</name>
    <dbReference type="NCBI Taxonomy" id="531938"/>
    <lineage>
        <taxon>Bacteria</taxon>
        <taxon>Bacillati</taxon>
        <taxon>Actinomycetota</taxon>
        <taxon>Actinomycetes</taxon>
        <taxon>Pseudonocardiales</taxon>
        <taxon>Pseudonocardiaceae</taxon>
        <taxon>Lentzea</taxon>
    </lineage>
</organism>
<dbReference type="Proteomes" id="UP000248714">
    <property type="component" value="Unassembled WGS sequence"/>
</dbReference>
<dbReference type="EMBL" id="QLTT01000014">
    <property type="protein sequence ID" value="RAS59481.1"/>
    <property type="molecule type" value="Genomic_DNA"/>
</dbReference>
<evidence type="ECO:0000256" key="1">
    <source>
        <dbReference type="SAM" id="MobiDB-lite"/>
    </source>
</evidence>
<evidence type="ECO:0000313" key="2">
    <source>
        <dbReference type="EMBL" id="RAS59481.1"/>
    </source>
</evidence>
<keyword evidence="3" id="KW-1185">Reference proteome</keyword>
<proteinExistence type="predicted"/>
<feature type="compositionally biased region" description="Basic and acidic residues" evidence="1">
    <location>
        <begin position="1"/>
        <end position="20"/>
    </location>
</feature>
<accession>A0ABX9DZE1</accession>
<comment type="caution">
    <text evidence="2">The sequence shown here is derived from an EMBL/GenBank/DDBJ whole genome shotgun (WGS) entry which is preliminary data.</text>
</comment>
<gene>
    <name evidence="2" type="ORF">C8D87_11493</name>
</gene>
<protein>
    <submittedName>
        <fullName evidence="2">Uncharacterized protein</fullName>
    </submittedName>
</protein>
<name>A0ABX9DZE1_9PSEU</name>
<evidence type="ECO:0000313" key="3">
    <source>
        <dbReference type="Proteomes" id="UP000248714"/>
    </source>
</evidence>
<feature type="region of interest" description="Disordered" evidence="1">
    <location>
        <begin position="1"/>
        <end position="22"/>
    </location>
</feature>
<dbReference type="RefSeq" id="WP_267899927.1">
    <property type="nucleotide sequence ID" value="NZ_QLTT01000014.1"/>
</dbReference>
<reference evidence="2 3" key="1">
    <citation type="submission" date="2018-06" db="EMBL/GenBank/DDBJ databases">
        <title>Genomic Encyclopedia of Type Strains, Phase IV (KMG-IV): sequencing the most valuable type-strain genomes for metagenomic binning, comparative biology and taxonomic classification.</title>
        <authorList>
            <person name="Goeker M."/>
        </authorList>
    </citation>
    <scope>NUCLEOTIDE SEQUENCE [LARGE SCALE GENOMIC DNA]</scope>
    <source>
        <strain evidence="2 3">DSM 45479</strain>
    </source>
</reference>
<sequence length="44" mass="4737">MGTTEQDRAAAERKATRHAIDSGFVQTSDGRLLCPDCTKPDDGD</sequence>